<dbReference type="Gene3D" id="1.10.10.10">
    <property type="entry name" value="Winged helix-like DNA-binding domain superfamily/Winged helix DNA-binding domain"/>
    <property type="match status" value="1"/>
</dbReference>
<dbReference type="SUPFAM" id="SSF46785">
    <property type="entry name" value="Winged helix' DNA-binding domain"/>
    <property type="match status" value="1"/>
</dbReference>
<comment type="caution">
    <text evidence="6">The sequence shown here is derived from an EMBL/GenBank/DDBJ whole genome shotgun (WGS) entry which is preliminary data.</text>
</comment>
<dbReference type="AlphaFoldDB" id="A0A7X2ITZ3"/>
<dbReference type="InterPro" id="IPR000847">
    <property type="entry name" value="LysR_HTH_N"/>
</dbReference>
<gene>
    <name evidence="6" type="ORF">GJ700_30540</name>
</gene>
<organism evidence="6 7">
    <name type="scientific">Pseudoduganella rivuli</name>
    <dbReference type="NCBI Taxonomy" id="2666085"/>
    <lineage>
        <taxon>Bacteria</taxon>
        <taxon>Pseudomonadati</taxon>
        <taxon>Pseudomonadota</taxon>
        <taxon>Betaproteobacteria</taxon>
        <taxon>Burkholderiales</taxon>
        <taxon>Oxalobacteraceae</taxon>
        <taxon>Telluria group</taxon>
        <taxon>Pseudoduganella</taxon>
    </lineage>
</organism>
<dbReference type="PANTHER" id="PTHR30537">
    <property type="entry name" value="HTH-TYPE TRANSCRIPTIONAL REGULATOR"/>
    <property type="match status" value="1"/>
</dbReference>
<dbReference type="InterPro" id="IPR036388">
    <property type="entry name" value="WH-like_DNA-bd_sf"/>
</dbReference>
<proteinExistence type="inferred from homology"/>
<keyword evidence="2" id="KW-0805">Transcription regulation</keyword>
<protein>
    <submittedName>
        <fullName evidence="6">LysR family transcriptional regulator</fullName>
    </submittedName>
</protein>
<dbReference type="PANTHER" id="PTHR30537:SF66">
    <property type="entry name" value="IRON-REGULATED VIRULENCE REGULATORY PROTEIN IRGB"/>
    <property type="match status" value="1"/>
</dbReference>
<feature type="domain" description="HTH lysR-type" evidence="5">
    <location>
        <begin position="7"/>
        <end position="64"/>
    </location>
</feature>
<dbReference type="Gene3D" id="3.40.190.290">
    <property type="match status" value="1"/>
</dbReference>
<dbReference type="InterPro" id="IPR005119">
    <property type="entry name" value="LysR_subst-bd"/>
</dbReference>
<name>A0A7X2ITZ3_9BURK</name>
<evidence type="ECO:0000313" key="6">
    <source>
        <dbReference type="EMBL" id="MRV76061.1"/>
    </source>
</evidence>
<dbReference type="Pfam" id="PF03466">
    <property type="entry name" value="LysR_substrate"/>
    <property type="match status" value="1"/>
</dbReference>
<dbReference type="GO" id="GO:0006351">
    <property type="term" value="P:DNA-templated transcription"/>
    <property type="evidence" value="ECO:0007669"/>
    <property type="project" value="TreeGrafter"/>
</dbReference>
<keyword evidence="4" id="KW-0804">Transcription</keyword>
<dbReference type="InterPro" id="IPR058163">
    <property type="entry name" value="LysR-type_TF_proteobact-type"/>
</dbReference>
<sequence>MEPLADFNLNRLLVFVTVVDAGSLTAAAARLGLTKTVVSAHIRKLEQETGASLLLRTTRSLSLTDAGEAFYEASKRIVHDAAEAVAQAGQASVEPRGMLRVTAPIDYCGPVVAVAAQLRQRYPELDIELLSGDGLADLVKEGIDVAVRIGRLRDSSLQAAKLAEFEEWVVAAPQLLLQLPQQPGELEGLPFIGLSVLPRPWSWTFTRDEDQHAVKLRQGFACNTALAVLGAVLHGAGFSILPHHAVQAHVQAGLLVRLLPQWRLPGGGVHAVFPAARYRPKKTRVFVDALRVQLARGAG</sequence>
<evidence type="ECO:0000256" key="4">
    <source>
        <dbReference type="ARBA" id="ARBA00023163"/>
    </source>
</evidence>
<accession>A0A7X2ITZ3</accession>
<evidence type="ECO:0000313" key="7">
    <source>
        <dbReference type="Proteomes" id="UP000446768"/>
    </source>
</evidence>
<dbReference type="Proteomes" id="UP000446768">
    <property type="component" value="Unassembled WGS sequence"/>
</dbReference>
<dbReference type="GO" id="GO:0003700">
    <property type="term" value="F:DNA-binding transcription factor activity"/>
    <property type="evidence" value="ECO:0007669"/>
    <property type="project" value="InterPro"/>
</dbReference>
<dbReference type="InterPro" id="IPR036390">
    <property type="entry name" value="WH_DNA-bd_sf"/>
</dbReference>
<dbReference type="PROSITE" id="PS50931">
    <property type="entry name" value="HTH_LYSR"/>
    <property type="match status" value="1"/>
</dbReference>
<dbReference type="CDD" id="cd08422">
    <property type="entry name" value="PBP2_CrgA_like"/>
    <property type="match status" value="1"/>
</dbReference>
<dbReference type="EMBL" id="WKJJ01000027">
    <property type="protein sequence ID" value="MRV76061.1"/>
    <property type="molecule type" value="Genomic_DNA"/>
</dbReference>
<reference evidence="6 7" key="1">
    <citation type="submission" date="2019-11" db="EMBL/GenBank/DDBJ databases">
        <title>Novel species isolated from a subtropical stream in China.</title>
        <authorList>
            <person name="Lu H."/>
        </authorList>
    </citation>
    <scope>NUCLEOTIDE SEQUENCE [LARGE SCALE GENOMIC DNA]</scope>
    <source>
        <strain evidence="6 7">FT92W</strain>
    </source>
</reference>
<dbReference type="Pfam" id="PF00126">
    <property type="entry name" value="HTH_1"/>
    <property type="match status" value="1"/>
</dbReference>
<evidence type="ECO:0000256" key="1">
    <source>
        <dbReference type="ARBA" id="ARBA00009437"/>
    </source>
</evidence>
<keyword evidence="3" id="KW-0238">DNA-binding</keyword>
<evidence type="ECO:0000256" key="3">
    <source>
        <dbReference type="ARBA" id="ARBA00023125"/>
    </source>
</evidence>
<evidence type="ECO:0000256" key="2">
    <source>
        <dbReference type="ARBA" id="ARBA00023015"/>
    </source>
</evidence>
<dbReference type="SUPFAM" id="SSF53850">
    <property type="entry name" value="Periplasmic binding protein-like II"/>
    <property type="match status" value="1"/>
</dbReference>
<dbReference type="RefSeq" id="WP_154381210.1">
    <property type="nucleotide sequence ID" value="NZ_WKJJ01000027.1"/>
</dbReference>
<keyword evidence="7" id="KW-1185">Reference proteome</keyword>
<comment type="similarity">
    <text evidence="1">Belongs to the LysR transcriptional regulatory family.</text>
</comment>
<evidence type="ECO:0000259" key="5">
    <source>
        <dbReference type="PROSITE" id="PS50931"/>
    </source>
</evidence>
<dbReference type="GO" id="GO:0043565">
    <property type="term" value="F:sequence-specific DNA binding"/>
    <property type="evidence" value="ECO:0007669"/>
    <property type="project" value="TreeGrafter"/>
</dbReference>
<dbReference type="FunFam" id="1.10.10.10:FF:000001">
    <property type="entry name" value="LysR family transcriptional regulator"/>
    <property type="match status" value="1"/>
</dbReference>